<comment type="similarity">
    <text evidence="2">Belongs to the inositol monophosphatase superfamily.</text>
</comment>
<protein>
    <recommendedName>
        <fullName evidence="7">Histidinol phosphate phosphatase</fullName>
    </recommendedName>
</protein>
<dbReference type="SUPFAM" id="SSF56655">
    <property type="entry name" value="Carbohydrate phosphatase"/>
    <property type="match status" value="1"/>
</dbReference>
<dbReference type="PANTHER" id="PTHR43200">
    <property type="entry name" value="PHOSPHATASE"/>
    <property type="match status" value="1"/>
</dbReference>
<evidence type="ECO:0000256" key="2">
    <source>
        <dbReference type="ARBA" id="ARBA00009759"/>
    </source>
</evidence>
<gene>
    <name evidence="6" type="ORF">METZ01_LOCUS219661</name>
</gene>
<evidence type="ECO:0000256" key="1">
    <source>
        <dbReference type="ARBA" id="ARBA00001946"/>
    </source>
</evidence>
<evidence type="ECO:0000256" key="3">
    <source>
        <dbReference type="ARBA" id="ARBA00022723"/>
    </source>
</evidence>
<dbReference type="InterPro" id="IPR000760">
    <property type="entry name" value="Inositol_monophosphatase-like"/>
</dbReference>
<dbReference type="PROSITE" id="PS00629">
    <property type="entry name" value="IMP_1"/>
    <property type="match status" value="1"/>
</dbReference>
<name>A0A382FX43_9ZZZZ</name>
<reference evidence="6" key="1">
    <citation type="submission" date="2018-05" db="EMBL/GenBank/DDBJ databases">
        <authorList>
            <person name="Lanie J.A."/>
            <person name="Ng W.-L."/>
            <person name="Kazmierczak K.M."/>
            <person name="Andrzejewski T.M."/>
            <person name="Davidsen T.M."/>
            <person name="Wayne K.J."/>
            <person name="Tettelin H."/>
            <person name="Glass J.I."/>
            <person name="Rusch D."/>
            <person name="Podicherti R."/>
            <person name="Tsui H.-C.T."/>
            <person name="Winkler M.E."/>
        </authorList>
    </citation>
    <scope>NUCLEOTIDE SEQUENCE</scope>
</reference>
<organism evidence="6">
    <name type="scientific">marine metagenome</name>
    <dbReference type="NCBI Taxonomy" id="408172"/>
    <lineage>
        <taxon>unclassified sequences</taxon>
        <taxon>metagenomes</taxon>
        <taxon>ecological metagenomes</taxon>
    </lineage>
</organism>
<keyword evidence="5" id="KW-0460">Magnesium</keyword>
<accession>A0A382FX43</accession>
<dbReference type="AlphaFoldDB" id="A0A382FX43"/>
<dbReference type="InterPro" id="IPR020583">
    <property type="entry name" value="Inositol_monoP_metal-BS"/>
</dbReference>
<dbReference type="EMBL" id="UINC01052002">
    <property type="protein sequence ID" value="SVB66807.1"/>
    <property type="molecule type" value="Genomic_DNA"/>
</dbReference>
<evidence type="ECO:0000256" key="5">
    <source>
        <dbReference type="ARBA" id="ARBA00022842"/>
    </source>
</evidence>
<evidence type="ECO:0008006" key="7">
    <source>
        <dbReference type="Google" id="ProtNLM"/>
    </source>
</evidence>
<evidence type="ECO:0000313" key="6">
    <source>
        <dbReference type="EMBL" id="SVB66807.1"/>
    </source>
</evidence>
<dbReference type="Gene3D" id="3.30.540.10">
    <property type="entry name" value="Fructose-1,6-Bisphosphatase, subunit A, domain 1"/>
    <property type="match status" value="1"/>
</dbReference>
<feature type="non-terminal residue" evidence="6">
    <location>
        <position position="181"/>
    </location>
</feature>
<dbReference type="PANTHER" id="PTHR43200:SF6">
    <property type="entry name" value="3'(2'),5'-BISPHOSPHATE NUCLEOTIDASE"/>
    <property type="match status" value="1"/>
</dbReference>
<comment type="cofactor">
    <cofactor evidence="1">
        <name>Mg(2+)</name>
        <dbReference type="ChEBI" id="CHEBI:18420"/>
    </cofactor>
</comment>
<dbReference type="GO" id="GO:0046872">
    <property type="term" value="F:metal ion binding"/>
    <property type="evidence" value="ECO:0007669"/>
    <property type="project" value="UniProtKB-KW"/>
</dbReference>
<dbReference type="Pfam" id="PF00459">
    <property type="entry name" value="Inositol_P"/>
    <property type="match status" value="1"/>
</dbReference>
<keyword evidence="3" id="KW-0479">Metal-binding</keyword>
<evidence type="ECO:0000256" key="4">
    <source>
        <dbReference type="ARBA" id="ARBA00022801"/>
    </source>
</evidence>
<proteinExistence type="inferred from homology"/>
<dbReference type="InterPro" id="IPR051090">
    <property type="entry name" value="Inositol_monoP_superfamily"/>
</dbReference>
<dbReference type="GO" id="GO:0016791">
    <property type="term" value="F:phosphatase activity"/>
    <property type="evidence" value="ECO:0007669"/>
    <property type="project" value="UniProtKB-ARBA"/>
</dbReference>
<dbReference type="GO" id="GO:0000105">
    <property type="term" value="P:L-histidine biosynthetic process"/>
    <property type="evidence" value="ECO:0007669"/>
    <property type="project" value="TreeGrafter"/>
</dbReference>
<dbReference type="PRINTS" id="PR00377">
    <property type="entry name" value="IMPHPHTASES"/>
</dbReference>
<sequence>MSHTSKKSPAASPVPGEELVNFAEHLADIARQIALRYFRNLQGIEYKHDETPVTIADREIEQALRQQVAKTYPSHGFTGEEFSARESASPWSWVVDPIDGTKSFATGKPTFGCLIALLQEDRPVIGVIEIPALKERWLGTAGRVSTFCGQECATSQTRDLADATLYATTIDMFSEAERELF</sequence>
<keyword evidence="4" id="KW-0378">Hydrolase</keyword>